<feature type="transmembrane region" description="Helical" evidence="2">
    <location>
        <begin position="21"/>
        <end position="44"/>
    </location>
</feature>
<dbReference type="SUPFAM" id="SSF52833">
    <property type="entry name" value="Thioredoxin-like"/>
    <property type="match status" value="1"/>
</dbReference>
<keyword evidence="2" id="KW-1133">Transmembrane helix</keyword>
<proteinExistence type="predicted"/>
<accession>A0A840F6L2</accession>
<dbReference type="AlphaFoldDB" id="A0A840F6L2"/>
<comment type="caution">
    <text evidence="4">The sequence shown here is derived from an EMBL/GenBank/DDBJ whole genome shotgun (WGS) entry which is preliminary data.</text>
</comment>
<evidence type="ECO:0000256" key="2">
    <source>
        <dbReference type="SAM" id="Phobius"/>
    </source>
</evidence>
<organism evidence="4 5">
    <name type="scientific">Gordonia humi</name>
    <dbReference type="NCBI Taxonomy" id="686429"/>
    <lineage>
        <taxon>Bacteria</taxon>
        <taxon>Bacillati</taxon>
        <taxon>Actinomycetota</taxon>
        <taxon>Actinomycetes</taxon>
        <taxon>Mycobacteriales</taxon>
        <taxon>Gordoniaceae</taxon>
        <taxon>Gordonia</taxon>
    </lineage>
</organism>
<feature type="domain" description="Thioredoxin-like fold" evidence="3">
    <location>
        <begin position="63"/>
        <end position="224"/>
    </location>
</feature>
<gene>
    <name evidence="4" type="ORF">BKA16_004078</name>
</gene>
<dbReference type="InterPro" id="IPR012336">
    <property type="entry name" value="Thioredoxin-like_fold"/>
</dbReference>
<keyword evidence="2" id="KW-0812">Transmembrane</keyword>
<keyword evidence="2" id="KW-0472">Membrane</keyword>
<sequence>MGKSSERVNSKYEPQATSSRSSYVLMGLGAVIVVALVVFGVLYMTRDKGGPVDDKVLAENAAFIVGDKAAPDTIDVFEDFQCPHCKDFEASSGAAIQQKVADGAIRVRFHMLNFLDSESDSGDFSSRGAGAVLCVARNGGDRDVFWKLHSALFAKSGDDPSNAEIATLAADAGATPEAQKCITDGALVDEARSMADQSSKQLANSNDGNVATPTVLSAGTRVDGITDGTGWLDDVIANPPSARKSPS</sequence>
<keyword evidence="4" id="KW-0413">Isomerase</keyword>
<protein>
    <submittedName>
        <fullName evidence="4">Protein-disulfide isomerase</fullName>
    </submittedName>
</protein>
<feature type="region of interest" description="Disordered" evidence="1">
    <location>
        <begin position="197"/>
        <end position="247"/>
    </location>
</feature>
<name>A0A840F6L2_9ACTN</name>
<evidence type="ECO:0000313" key="4">
    <source>
        <dbReference type="EMBL" id="MBB4137526.1"/>
    </source>
</evidence>
<dbReference type="CDD" id="cd02972">
    <property type="entry name" value="DsbA_family"/>
    <property type="match status" value="1"/>
</dbReference>
<dbReference type="InterPro" id="IPR036249">
    <property type="entry name" value="Thioredoxin-like_sf"/>
</dbReference>
<evidence type="ECO:0000259" key="3">
    <source>
        <dbReference type="Pfam" id="PF13462"/>
    </source>
</evidence>
<evidence type="ECO:0000313" key="5">
    <source>
        <dbReference type="Proteomes" id="UP000551501"/>
    </source>
</evidence>
<dbReference type="Pfam" id="PF13462">
    <property type="entry name" value="Thioredoxin_4"/>
    <property type="match status" value="1"/>
</dbReference>
<dbReference type="Gene3D" id="3.40.30.10">
    <property type="entry name" value="Glutaredoxin"/>
    <property type="match status" value="1"/>
</dbReference>
<evidence type="ECO:0000256" key="1">
    <source>
        <dbReference type="SAM" id="MobiDB-lite"/>
    </source>
</evidence>
<dbReference type="GO" id="GO:0016853">
    <property type="term" value="F:isomerase activity"/>
    <property type="evidence" value="ECO:0007669"/>
    <property type="project" value="UniProtKB-KW"/>
</dbReference>
<dbReference type="Proteomes" id="UP000551501">
    <property type="component" value="Unassembled WGS sequence"/>
</dbReference>
<dbReference type="EMBL" id="JACIFP010000001">
    <property type="protein sequence ID" value="MBB4137526.1"/>
    <property type="molecule type" value="Genomic_DNA"/>
</dbReference>
<dbReference type="RefSeq" id="WP_343067546.1">
    <property type="nucleotide sequence ID" value="NZ_BAABHL010000130.1"/>
</dbReference>
<keyword evidence="5" id="KW-1185">Reference proteome</keyword>
<reference evidence="4 5" key="1">
    <citation type="submission" date="2020-08" db="EMBL/GenBank/DDBJ databases">
        <title>Sequencing the genomes of 1000 actinobacteria strains.</title>
        <authorList>
            <person name="Klenk H.-P."/>
        </authorList>
    </citation>
    <scope>NUCLEOTIDE SEQUENCE [LARGE SCALE GENOMIC DNA]</scope>
    <source>
        <strain evidence="4 5">DSM 45298</strain>
    </source>
</reference>
<feature type="compositionally biased region" description="Polar residues" evidence="1">
    <location>
        <begin position="197"/>
        <end position="217"/>
    </location>
</feature>